<evidence type="ECO:0000256" key="6">
    <source>
        <dbReference type="SAM" id="Phobius"/>
    </source>
</evidence>
<dbReference type="GO" id="GO:0005886">
    <property type="term" value="C:plasma membrane"/>
    <property type="evidence" value="ECO:0007669"/>
    <property type="project" value="UniProtKB-SubCell"/>
</dbReference>
<dbReference type="KEGG" id="palr:HGI30_07880"/>
<comment type="subcellular location">
    <subcellularLocation>
        <location evidence="1">Cell membrane</location>
        <topology evidence="1">Multi-pass membrane protein</topology>
    </subcellularLocation>
</comment>
<organism evidence="8 9">
    <name type="scientific">Paenibacillus albicereus</name>
    <dbReference type="NCBI Taxonomy" id="2726185"/>
    <lineage>
        <taxon>Bacteria</taxon>
        <taxon>Bacillati</taxon>
        <taxon>Bacillota</taxon>
        <taxon>Bacilli</taxon>
        <taxon>Bacillales</taxon>
        <taxon>Paenibacillaceae</taxon>
        <taxon>Paenibacillus</taxon>
    </lineage>
</organism>
<keyword evidence="2" id="KW-1003">Cell membrane</keyword>
<keyword evidence="3 6" id="KW-0812">Transmembrane</keyword>
<evidence type="ECO:0000256" key="5">
    <source>
        <dbReference type="ARBA" id="ARBA00023136"/>
    </source>
</evidence>
<name>A0A6H2H4B6_9BACL</name>
<evidence type="ECO:0000313" key="8">
    <source>
        <dbReference type="EMBL" id="QJC54266.1"/>
    </source>
</evidence>
<dbReference type="InterPro" id="IPR027379">
    <property type="entry name" value="CLS_N"/>
</dbReference>
<evidence type="ECO:0000259" key="7">
    <source>
        <dbReference type="Pfam" id="PF13396"/>
    </source>
</evidence>
<evidence type="ECO:0000256" key="3">
    <source>
        <dbReference type="ARBA" id="ARBA00022692"/>
    </source>
</evidence>
<sequence>MGGIGMLGVLFLLVSLGLLLLHVALCIWAFRDARERGYSSEFALLVLIALLFFPIVGLILYLIIREDRRGNRPGR</sequence>
<evidence type="ECO:0000256" key="4">
    <source>
        <dbReference type="ARBA" id="ARBA00022989"/>
    </source>
</evidence>
<reference evidence="8 9" key="1">
    <citation type="submission" date="2020-04" db="EMBL/GenBank/DDBJ databases">
        <title>Novel Paenibacillus strain UniB2 isolated from commercial digestive syrup.</title>
        <authorList>
            <person name="Thorat V."/>
            <person name="Kirdat K."/>
            <person name="Tiwarekar B."/>
            <person name="Yadav A."/>
        </authorList>
    </citation>
    <scope>NUCLEOTIDE SEQUENCE [LARGE SCALE GENOMIC DNA]</scope>
    <source>
        <strain evidence="8 9">UniB2</strain>
    </source>
</reference>
<keyword evidence="9" id="KW-1185">Reference proteome</keyword>
<keyword evidence="4 6" id="KW-1133">Transmembrane helix</keyword>
<evidence type="ECO:0000256" key="1">
    <source>
        <dbReference type="ARBA" id="ARBA00004651"/>
    </source>
</evidence>
<feature type="domain" description="Cardiolipin synthase N-terminal" evidence="7">
    <location>
        <begin position="24"/>
        <end position="65"/>
    </location>
</feature>
<feature type="transmembrane region" description="Helical" evidence="6">
    <location>
        <begin position="42"/>
        <end position="64"/>
    </location>
</feature>
<accession>A0A6H2H4B6</accession>
<dbReference type="Pfam" id="PF13396">
    <property type="entry name" value="PLDc_N"/>
    <property type="match status" value="1"/>
</dbReference>
<protein>
    <recommendedName>
        <fullName evidence="7">Cardiolipin synthase N-terminal domain-containing protein</fullName>
    </recommendedName>
</protein>
<evidence type="ECO:0000313" key="9">
    <source>
        <dbReference type="Proteomes" id="UP000502136"/>
    </source>
</evidence>
<proteinExistence type="predicted"/>
<dbReference type="EMBL" id="CP051428">
    <property type="protein sequence ID" value="QJC54266.1"/>
    <property type="molecule type" value="Genomic_DNA"/>
</dbReference>
<keyword evidence="5 6" id="KW-0472">Membrane</keyword>
<dbReference type="Proteomes" id="UP000502136">
    <property type="component" value="Chromosome"/>
</dbReference>
<evidence type="ECO:0000256" key="2">
    <source>
        <dbReference type="ARBA" id="ARBA00022475"/>
    </source>
</evidence>
<gene>
    <name evidence="8" type="ORF">HGI30_07880</name>
</gene>
<dbReference type="AlphaFoldDB" id="A0A6H2H4B6"/>